<reference evidence="4" key="1">
    <citation type="submission" date="2023-02" db="EMBL/GenBank/DDBJ databases">
        <title>Genome of toxic invasive species Heracleum sosnowskyi carries increased number of genes despite the absence of recent whole-genome duplications.</title>
        <authorList>
            <person name="Schelkunov M."/>
            <person name="Shtratnikova V."/>
            <person name="Makarenko M."/>
            <person name="Klepikova A."/>
            <person name="Omelchenko D."/>
            <person name="Novikova G."/>
            <person name="Obukhova E."/>
            <person name="Bogdanov V."/>
            <person name="Penin A."/>
            <person name="Logacheva M."/>
        </authorList>
    </citation>
    <scope>NUCLEOTIDE SEQUENCE</scope>
    <source>
        <strain evidence="4">Hsosn_3</strain>
        <tissue evidence="4">Leaf</tissue>
    </source>
</reference>
<dbReference type="GO" id="GO:0140662">
    <property type="term" value="F:ATP-dependent protein folding chaperone"/>
    <property type="evidence" value="ECO:0007669"/>
    <property type="project" value="InterPro"/>
</dbReference>
<proteinExistence type="inferred from homology"/>
<dbReference type="Gene3D" id="3.50.7.10">
    <property type="entry name" value="GroEL"/>
    <property type="match status" value="1"/>
</dbReference>
<comment type="caution">
    <text evidence="4">The sequence shown here is derived from an EMBL/GenBank/DDBJ whole genome shotgun (WGS) entry which is preliminary data.</text>
</comment>
<comment type="similarity">
    <text evidence="1">Belongs to the chaperonin (HSP60) family.</text>
</comment>
<keyword evidence="2" id="KW-0143">Chaperone</keyword>
<evidence type="ECO:0000313" key="5">
    <source>
        <dbReference type="Proteomes" id="UP001237642"/>
    </source>
</evidence>
<dbReference type="SUPFAM" id="SSF52029">
    <property type="entry name" value="GroEL apical domain-like"/>
    <property type="match status" value="1"/>
</dbReference>
<protein>
    <submittedName>
        <fullName evidence="4">Uncharacterized protein</fullName>
    </submittedName>
</protein>
<dbReference type="EMBL" id="JAUIZM010000007">
    <property type="protein sequence ID" value="KAK1376110.1"/>
    <property type="molecule type" value="Genomic_DNA"/>
</dbReference>
<organism evidence="4 5">
    <name type="scientific">Heracleum sosnowskyi</name>
    <dbReference type="NCBI Taxonomy" id="360622"/>
    <lineage>
        <taxon>Eukaryota</taxon>
        <taxon>Viridiplantae</taxon>
        <taxon>Streptophyta</taxon>
        <taxon>Embryophyta</taxon>
        <taxon>Tracheophyta</taxon>
        <taxon>Spermatophyta</taxon>
        <taxon>Magnoliopsida</taxon>
        <taxon>eudicotyledons</taxon>
        <taxon>Gunneridae</taxon>
        <taxon>Pentapetalae</taxon>
        <taxon>asterids</taxon>
        <taxon>campanulids</taxon>
        <taxon>Apiales</taxon>
        <taxon>Apiaceae</taxon>
        <taxon>Apioideae</taxon>
        <taxon>apioid superclade</taxon>
        <taxon>Tordylieae</taxon>
        <taxon>Tordyliinae</taxon>
        <taxon>Heracleum</taxon>
    </lineage>
</organism>
<evidence type="ECO:0000256" key="2">
    <source>
        <dbReference type="ARBA" id="ARBA00023186"/>
    </source>
</evidence>
<evidence type="ECO:0000256" key="3">
    <source>
        <dbReference type="SAM" id="MobiDB-lite"/>
    </source>
</evidence>
<reference evidence="4" key="2">
    <citation type="submission" date="2023-05" db="EMBL/GenBank/DDBJ databases">
        <authorList>
            <person name="Schelkunov M.I."/>
        </authorList>
    </citation>
    <scope>NUCLEOTIDE SEQUENCE</scope>
    <source>
        <strain evidence="4">Hsosn_3</strain>
        <tissue evidence="4">Leaf</tissue>
    </source>
</reference>
<dbReference type="InterPro" id="IPR027409">
    <property type="entry name" value="GroEL-like_apical_dom_sf"/>
</dbReference>
<dbReference type="GO" id="GO:0042026">
    <property type="term" value="P:protein refolding"/>
    <property type="evidence" value="ECO:0007669"/>
    <property type="project" value="InterPro"/>
</dbReference>
<dbReference type="InterPro" id="IPR001844">
    <property type="entry name" value="Cpn60/GroEL"/>
</dbReference>
<sequence length="448" mass="49541">MVSILDFQSEMRTVNLSLFFDFSLGEQILDGLVELSCLCTALGDNITYTQGSMSNQVNSSKMRKLGGNQIPKESDPPLASSLKPRKDELESIFGHNYARSTQTSIRVGRMFAGSSFFEPDLMDQVAFESLCDMQLFSGDADMRTKKGTWDVTIAKCGTSGTHLIKFKVDYYSFSANETVHGCYFSVKDNLYRFFLVENKKNLYVAGEVVTVMVSGKRGSGCKEEGNRKREEHKEGTTCATVLTRAFYAEGYNSIASGINVMDLRSGINMAVGAVVSNLKNRATMTSTQEDIVYVATIAANGERDIADLFRRAMKKVRTLVKELDVVEGMKLGRAPGFGDNRRAILDDIDVLTGGEVTSEECGSSLDKIDVLDDTILLHRVGDRDKMQIEERYEEEEHGCTLRTEVVIGTSKDMLFFVRYVDGDQEIKATQGDAHGIDEQGAAEHGVAQ</sequence>
<dbReference type="Gene3D" id="1.10.560.10">
    <property type="entry name" value="GroEL-like equatorial domain"/>
    <property type="match status" value="1"/>
</dbReference>
<dbReference type="InterPro" id="IPR027413">
    <property type="entry name" value="GROEL-like_equatorial_sf"/>
</dbReference>
<dbReference type="Proteomes" id="UP001237642">
    <property type="component" value="Unassembled WGS sequence"/>
</dbReference>
<accession>A0AAD8MHE4</accession>
<dbReference type="InterPro" id="IPR027410">
    <property type="entry name" value="TCP-1-like_intermed_sf"/>
</dbReference>
<name>A0AAD8MHE4_9APIA</name>
<dbReference type="Gene3D" id="3.30.260.10">
    <property type="entry name" value="TCP-1-like chaperonin intermediate domain"/>
    <property type="match status" value="1"/>
</dbReference>
<gene>
    <name evidence="4" type="ORF">POM88_032303</name>
</gene>
<evidence type="ECO:0000256" key="1">
    <source>
        <dbReference type="ARBA" id="ARBA00006607"/>
    </source>
</evidence>
<evidence type="ECO:0000313" key="4">
    <source>
        <dbReference type="EMBL" id="KAK1376110.1"/>
    </source>
</evidence>
<dbReference type="SUPFAM" id="SSF48592">
    <property type="entry name" value="GroEL equatorial domain-like"/>
    <property type="match status" value="1"/>
</dbReference>
<dbReference type="AlphaFoldDB" id="A0AAD8MHE4"/>
<keyword evidence="5" id="KW-1185">Reference proteome</keyword>
<dbReference type="PANTHER" id="PTHR45633">
    <property type="entry name" value="60 KDA HEAT SHOCK PROTEIN, MITOCHONDRIAL"/>
    <property type="match status" value="1"/>
</dbReference>
<feature type="region of interest" description="Disordered" evidence="3">
    <location>
        <begin position="57"/>
        <end position="81"/>
    </location>
</feature>